<dbReference type="PANTHER" id="PTHR43174">
    <property type="entry name" value="UDP-N-ACETYLGLUCOSAMINE 2-EPIMERASE"/>
    <property type="match status" value="1"/>
</dbReference>
<dbReference type="RefSeq" id="WP_079736029.1">
    <property type="nucleotide sequence ID" value="NZ_LT670848.1"/>
</dbReference>
<evidence type="ECO:0000313" key="7">
    <source>
        <dbReference type="Proteomes" id="UP000190235"/>
    </source>
</evidence>
<evidence type="ECO:0000259" key="5">
    <source>
        <dbReference type="Pfam" id="PF02350"/>
    </source>
</evidence>
<gene>
    <name evidence="6" type="ORF">SAMN05878281_3080</name>
</gene>
<comment type="similarity">
    <text evidence="2 4">Belongs to the UDP-N-acetylglucosamine 2-epimerase family.</text>
</comment>
<dbReference type="Pfam" id="PF02350">
    <property type="entry name" value="Epimerase_2"/>
    <property type="match status" value="1"/>
</dbReference>
<dbReference type="Gene3D" id="3.40.50.2000">
    <property type="entry name" value="Glycogen Phosphorylase B"/>
    <property type="match status" value="2"/>
</dbReference>
<dbReference type="OrthoDB" id="9803238at2"/>
<protein>
    <recommendedName>
        <fullName evidence="3">UDP-N-acetylglucosamine 2-epimerase (non-hydrolyzing)</fullName>
        <ecNumber evidence="3">5.1.3.14</ecNumber>
    </recommendedName>
</protein>
<name>A0A1M7NEK3_9FLAO</name>
<dbReference type="Proteomes" id="UP000190235">
    <property type="component" value="Chromosome I"/>
</dbReference>
<dbReference type="PANTHER" id="PTHR43174:SF2">
    <property type="entry name" value="UDP-N-ACETYLGLUCOSAMINE 2-EPIMERASE"/>
    <property type="match status" value="1"/>
</dbReference>
<evidence type="ECO:0000256" key="3">
    <source>
        <dbReference type="ARBA" id="ARBA00038858"/>
    </source>
</evidence>
<dbReference type="AlphaFoldDB" id="A0A1M7NEK3"/>
<dbReference type="NCBIfam" id="TIGR00236">
    <property type="entry name" value="wecB"/>
    <property type="match status" value="1"/>
</dbReference>
<dbReference type="CDD" id="cd03786">
    <property type="entry name" value="GTB_UDP-GlcNAc_2-Epimerase"/>
    <property type="match status" value="1"/>
</dbReference>
<dbReference type="SUPFAM" id="SSF53756">
    <property type="entry name" value="UDP-Glycosyltransferase/glycogen phosphorylase"/>
    <property type="match status" value="1"/>
</dbReference>
<dbReference type="InterPro" id="IPR003331">
    <property type="entry name" value="UDP_GlcNAc_Epimerase_2_dom"/>
</dbReference>
<organism evidence="6 7">
    <name type="scientific">Salegentibacter salegens</name>
    <dbReference type="NCBI Taxonomy" id="143223"/>
    <lineage>
        <taxon>Bacteria</taxon>
        <taxon>Pseudomonadati</taxon>
        <taxon>Bacteroidota</taxon>
        <taxon>Flavobacteriia</taxon>
        <taxon>Flavobacteriales</taxon>
        <taxon>Flavobacteriaceae</taxon>
        <taxon>Salegentibacter</taxon>
    </lineage>
</organism>
<dbReference type="InterPro" id="IPR029767">
    <property type="entry name" value="WecB-like"/>
</dbReference>
<keyword evidence="1 4" id="KW-0413">Isomerase</keyword>
<evidence type="ECO:0000256" key="2">
    <source>
        <dbReference type="ARBA" id="ARBA00038209"/>
    </source>
</evidence>
<accession>A0A1M7NEK3</accession>
<dbReference type="EC" id="5.1.3.14" evidence="3"/>
<dbReference type="STRING" id="143223.SAMN05878281_3080"/>
<keyword evidence="7" id="KW-1185">Reference proteome</keyword>
<reference evidence="7" key="1">
    <citation type="submission" date="2016-11" db="EMBL/GenBank/DDBJ databases">
        <authorList>
            <person name="Varghese N."/>
            <person name="Submissions S."/>
        </authorList>
    </citation>
    <scope>NUCLEOTIDE SEQUENCE [LARGE SCALE GENOMIC DNA]</scope>
    <source>
        <strain evidence="7">ACAM 48</strain>
    </source>
</reference>
<evidence type="ECO:0000313" key="6">
    <source>
        <dbReference type="EMBL" id="SHN02107.1"/>
    </source>
</evidence>
<feature type="domain" description="UDP-N-acetylglucosamine 2-epimerase" evidence="5">
    <location>
        <begin position="25"/>
        <end position="361"/>
    </location>
</feature>
<dbReference type="EMBL" id="LT670848">
    <property type="protein sequence ID" value="SHN02107.1"/>
    <property type="molecule type" value="Genomic_DNA"/>
</dbReference>
<proteinExistence type="inferred from homology"/>
<sequence>MKYLICFGTRPEVIKMAPIILEMERRRLQPVLCTTGQHREMLDQMLKVFNLKPHYDLALMKAGQSLNSLSAEIFKGIDSIFGQEEPDVVLVQGDTTTANIIAQAAFHRKIAVGHIEAGLRTYQRYSPFPEEINRQLISRIATWHFTPTEKATGNLLSEGIKKEAIVLTGNTVIDSLKMIESELDAETIANNLGLKLTDFEKMILVTGHRRENFGKGIVELCTSLLELSKNKELLIVFPVHLNPGTKMIVEERLKEQSNIRLLPPVNYPEMVWLISNCDLIISDSGGIQEEAPTFNKPVLVTRDYTEREEAVEAGFSILTGSNSQNILSHAFRILKDPPNFQDLKNPFGDGNAAKKIVNFLEKQKISKNLS</sequence>
<dbReference type="GO" id="GO:0008761">
    <property type="term" value="F:UDP-N-acetylglucosamine 2-epimerase activity"/>
    <property type="evidence" value="ECO:0007669"/>
    <property type="project" value="UniProtKB-EC"/>
</dbReference>
<evidence type="ECO:0000256" key="1">
    <source>
        <dbReference type="ARBA" id="ARBA00023235"/>
    </source>
</evidence>
<evidence type="ECO:0000256" key="4">
    <source>
        <dbReference type="RuleBase" id="RU003513"/>
    </source>
</evidence>